<dbReference type="Gene3D" id="3.90.1150.10">
    <property type="entry name" value="Aspartate Aminotransferase, domain 1"/>
    <property type="match status" value="1"/>
</dbReference>
<proteinExistence type="inferred from homology"/>
<evidence type="ECO:0000256" key="4">
    <source>
        <dbReference type="ARBA" id="ARBA00022898"/>
    </source>
</evidence>
<keyword evidence="2 6" id="KW-0032">Aminotransferase</keyword>
<keyword evidence="7" id="KW-1185">Reference proteome</keyword>
<keyword evidence="4 5" id="KW-0663">Pyridoxal phosphate</keyword>
<accession>A0AA37WF39</accession>
<name>A0AA37WF39_9BACT</name>
<dbReference type="PANTHER" id="PTHR11986:SF79">
    <property type="entry name" value="ACETYLORNITHINE AMINOTRANSFERASE, MITOCHONDRIAL"/>
    <property type="match status" value="1"/>
</dbReference>
<dbReference type="GO" id="GO:0008483">
    <property type="term" value="F:transaminase activity"/>
    <property type="evidence" value="ECO:0007669"/>
    <property type="project" value="UniProtKB-KW"/>
</dbReference>
<dbReference type="InterPro" id="IPR050103">
    <property type="entry name" value="Class-III_PLP-dep_AT"/>
</dbReference>
<dbReference type="InterPro" id="IPR005814">
    <property type="entry name" value="Aminotrans_3"/>
</dbReference>
<comment type="cofactor">
    <cofactor evidence="1">
        <name>pyridoxal 5'-phosphate</name>
        <dbReference type="ChEBI" id="CHEBI:597326"/>
    </cofactor>
</comment>
<dbReference type="InterPro" id="IPR015424">
    <property type="entry name" value="PyrdxlP-dep_Trfase"/>
</dbReference>
<dbReference type="GO" id="GO:0030170">
    <property type="term" value="F:pyridoxal phosphate binding"/>
    <property type="evidence" value="ECO:0007669"/>
    <property type="project" value="InterPro"/>
</dbReference>
<evidence type="ECO:0000256" key="2">
    <source>
        <dbReference type="ARBA" id="ARBA00022576"/>
    </source>
</evidence>
<organism evidence="6 7">
    <name type="scientific">Portibacter lacus</name>
    <dbReference type="NCBI Taxonomy" id="1099794"/>
    <lineage>
        <taxon>Bacteria</taxon>
        <taxon>Pseudomonadati</taxon>
        <taxon>Bacteroidota</taxon>
        <taxon>Saprospiria</taxon>
        <taxon>Saprospirales</taxon>
        <taxon>Haliscomenobacteraceae</taxon>
        <taxon>Portibacter</taxon>
    </lineage>
</organism>
<protein>
    <submittedName>
        <fullName evidence="6">Aspartate aminotransferase family protein</fullName>
    </submittedName>
</protein>
<dbReference type="EMBL" id="BSOH01000006">
    <property type="protein sequence ID" value="GLR16575.1"/>
    <property type="molecule type" value="Genomic_DNA"/>
</dbReference>
<comment type="similarity">
    <text evidence="5">Belongs to the class-III pyridoxal-phosphate-dependent aminotransferase family.</text>
</comment>
<dbReference type="Proteomes" id="UP001156666">
    <property type="component" value="Unassembled WGS sequence"/>
</dbReference>
<dbReference type="Gene3D" id="3.40.640.10">
    <property type="entry name" value="Type I PLP-dependent aspartate aminotransferase-like (Major domain)"/>
    <property type="match status" value="1"/>
</dbReference>
<dbReference type="InterPro" id="IPR015422">
    <property type="entry name" value="PyrdxlP-dep_Trfase_small"/>
</dbReference>
<dbReference type="GO" id="GO:0042802">
    <property type="term" value="F:identical protein binding"/>
    <property type="evidence" value="ECO:0007669"/>
    <property type="project" value="TreeGrafter"/>
</dbReference>
<dbReference type="FunFam" id="3.40.640.10:FF:000004">
    <property type="entry name" value="Acetylornithine aminotransferase"/>
    <property type="match status" value="1"/>
</dbReference>
<keyword evidence="3" id="KW-0808">Transferase</keyword>
<dbReference type="InterPro" id="IPR049704">
    <property type="entry name" value="Aminotrans_3_PPA_site"/>
</dbReference>
<evidence type="ECO:0000256" key="5">
    <source>
        <dbReference type="RuleBase" id="RU003560"/>
    </source>
</evidence>
<reference evidence="6" key="1">
    <citation type="journal article" date="2014" name="Int. J. Syst. Evol. Microbiol.">
        <title>Complete genome sequence of Corynebacterium casei LMG S-19264T (=DSM 44701T), isolated from a smear-ripened cheese.</title>
        <authorList>
            <consortium name="US DOE Joint Genome Institute (JGI-PGF)"/>
            <person name="Walter F."/>
            <person name="Albersmeier A."/>
            <person name="Kalinowski J."/>
            <person name="Ruckert C."/>
        </authorList>
    </citation>
    <scope>NUCLEOTIDE SEQUENCE</scope>
    <source>
        <strain evidence="6">NBRC 108769</strain>
    </source>
</reference>
<dbReference type="RefSeq" id="WP_235295323.1">
    <property type="nucleotide sequence ID" value="NZ_BSOH01000006.1"/>
</dbReference>
<dbReference type="PANTHER" id="PTHR11986">
    <property type="entry name" value="AMINOTRANSFERASE CLASS III"/>
    <property type="match status" value="1"/>
</dbReference>
<dbReference type="Pfam" id="PF00202">
    <property type="entry name" value="Aminotran_3"/>
    <property type="match status" value="1"/>
</dbReference>
<reference evidence="6" key="2">
    <citation type="submission" date="2023-01" db="EMBL/GenBank/DDBJ databases">
        <title>Draft genome sequence of Portibacter lacus strain NBRC 108769.</title>
        <authorList>
            <person name="Sun Q."/>
            <person name="Mori K."/>
        </authorList>
    </citation>
    <scope>NUCLEOTIDE SEQUENCE</scope>
    <source>
        <strain evidence="6">NBRC 108769</strain>
    </source>
</reference>
<dbReference type="CDD" id="cd00610">
    <property type="entry name" value="OAT_like"/>
    <property type="match status" value="1"/>
</dbReference>
<evidence type="ECO:0000256" key="3">
    <source>
        <dbReference type="ARBA" id="ARBA00022679"/>
    </source>
</evidence>
<dbReference type="PROSITE" id="PS00600">
    <property type="entry name" value="AA_TRANSFER_CLASS_3"/>
    <property type="match status" value="1"/>
</dbReference>
<evidence type="ECO:0000313" key="6">
    <source>
        <dbReference type="EMBL" id="GLR16575.1"/>
    </source>
</evidence>
<evidence type="ECO:0000313" key="7">
    <source>
        <dbReference type="Proteomes" id="UP001156666"/>
    </source>
</evidence>
<gene>
    <name evidence="6" type="primary">argD_1</name>
    <name evidence="6" type="ORF">GCM10007940_11900</name>
</gene>
<dbReference type="AlphaFoldDB" id="A0AA37WF39"/>
<dbReference type="PIRSF" id="PIRSF000521">
    <property type="entry name" value="Transaminase_4ab_Lys_Orn"/>
    <property type="match status" value="1"/>
</dbReference>
<evidence type="ECO:0000256" key="1">
    <source>
        <dbReference type="ARBA" id="ARBA00001933"/>
    </source>
</evidence>
<sequence>MPSIRQLFLSHVAKTNEMPLMLEVDHAKGIFIYDTTGKKYYDMNSGISVSSLGHCHPAVVDAVTEQVQKHMHTMVYGEHIHSPQAKYAGLLTAQLADGLDWVYFVMTGTETVEVAMKMVRKYTGRTEIFSCAGAYHGSTYGAEALRSDIEFTMNFAPGVPGVRHIGFNNEADLEKITTKTAAVIVEPVQAESGVIPPVDDYLIKLKTRCEEVGALLVLDEIQTGFGRTGHLFAHQKYNVTPDILLVAKSMGGGMPIGALVSSEEIFSSMIKKPALGHITTFGGHPVSCAAAYATLSTILDEDLPSKVLGKEKLILEQLKHPIIREVRSSGMMMAVELTKRKYLKHVVAKCMELGLIVDWFLFNDRSFRVAPPLIITDEQIVEACSILRKAMDYAEEKYN</sequence>
<dbReference type="InterPro" id="IPR015421">
    <property type="entry name" value="PyrdxlP-dep_Trfase_major"/>
</dbReference>
<dbReference type="SUPFAM" id="SSF53383">
    <property type="entry name" value="PLP-dependent transferases"/>
    <property type="match status" value="1"/>
</dbReference>
<comment type="caution">
    <text evidence="6">The sequence shown here is derived from an EMBL/GenBank/DDBJ whole genome shotgun (WGS) entry which is preliminary data.</text>
</comment>